<dbReference type="InterPro" id="IPR011961">
    <property type="entry name" value="RimM"/>
</dbReference>
<dbReference type="GO" id="GO:0005840">
    <property type="term" value="C:ribosome"/>
    <property type="evidence" value="ECO:0007669"/>
    <property type="project" value="InterPro"/>
</dbReference>
<dbReference type="HAMAP" id="MF_00014">
    <property type="entry name" value="Ribosome_mat_RimM"/>
    <property type="match status" value="1"/>
</dbReference>
<comment type="subcellular location">
    <subcellularLocation>
        <location evidence="5">Cytoplasm</location>
    </subcellularLocation>
</comment>
<comment type="subunit">
    <text evidence="5">Binds ribosomal protein uS19.</text>
</comment>
<dbReference type="Gene3D" id="2.30.30.240">
    <property type="entry name" value="PRC-barrel domain"/>
    <property type="match status" value="1"/>
</dbReference>
<organism evidence="9 10">
    <name type="scientific">Pseudoxanthobacter soli DSM 19599</name>
    <dbReference type="NCBI Taxonomy" id="1123029"/>
    <lineage>
        <taxon>Bacteria</taxon>
        <taxon>Pseudomonadati</taxon>
        <taxon>Pseudomonadota</taxon>
        <taxon>Alphaproteobacteria</taxon>
        <taxon>Hyphomicrobiales</taxon>
        <taxon>Segnochrobactraceae</taxon>
        <taxon>Pseudoxanthobacter</taxon>
    </lineage>
</organism>
<keyword evidence="2 5" id="KW-0690">Ribosome biogenesis</keyword>
<evidence type="ECO:0000256" key="2">
    <source>
        <dbReference type="ARBA" id="ARBA00022517"/>
    </source>
</evidence>
<dbReference type="GO" id="GO:0042274">
    <property type="term" value="P:ribosomal small subunit biogenesis"/>
    <property type="evidence" value="ECO:0007669"/>
    <property type="project" value="UniProtKB-UniRule"/>
</dbReference>
<evidence type="ECO:0000256" key="6">
    <source>
        <dbReference type="SAM" id="MobiDB-lite"/>
    </source>
</evidence>
<dbReference type="Proteomes" id="UP000186406">
    <property type="component" value="Unassembled WGS sequence"/>
</dbReference>
<dbReference type="Pfam" id="PF24986">
    <property type="entry name" value="PRC_RimM"/>
    <property type="match status" value="1"/>
</dbReference>
<comment type="similarity">
    <text evidence="5">Belongs to the RimM family.</text>
</comment>
<dbReference type="STRING" id="1123029.SAMN02745172_01992"/>
<dbReference type="InterPro" id="IPR002676">
    <property type="entry name" value="RimM_N"/>
</dbReference>
<proteinExistence type="inferred from homology"/>
<feature type="domain" description="RimM N-terminal" evidence="7">
    <location>
        <begin position="9"/>
        <end position="86"/>
    </location>
</feature>
<keyword evidence="1 5" id="KW-0963">Cytoplasm</keyword>
<dbReference type="NCBIfam" id="TIGR02273">
    <property type="entry name" value="16S_RimM"/>
    <property type="match status" value="1"/>
</dbReference>
<dbReference type="InterPro" id="IPR009000">
    <property type="entry name" value="Transl_B-barrel_sf"/>
</dbReference>
<dbReference type="Gene3D" id="2.40.30.60">
    <property type="entry name" value="RimM"/>
    <property type="match status" value="1"/>
</dbReference>
<evidence type="ECO:0000259" key="7">
    <source>
        <dbReference type="Pfam" id="PF01782"/>
    </source>
</evidence>
<comment type="function">
    <text evidence="5">An accessory protein needed during the final step in the assembly of 30S ribosomal subunit, possibly for assembly of the head region. Essential for efficient processing of 16S rRNA. May be needed both before and after RbfA during the maturation of 16S rRNA. It has affinity for free ribosomal 30S subunits but not for 70S ribosomes.</text>
</comment>
<comment type="domain">
    <text evidence="5">The PRC barrel domain binds ribosomal protein uS19.</text>
</comment>
<keyword evidence="10" id="KW-1185">Reference proteome</keyword>
<dbReference type="SUPFAM" id="SSF50447">
    <property type="entry name" value="Translation proteins"/>
    <property type="match status" value="1"/>
</dbReference>
<dbReference type="PANTHER" id="PTHR33692:SF1">
    <property type="entry name" value="RIBOSOME MATURATION FACTOR RIMM"/>
    <property type="match status" value="1"/>
</dbReference>
<name>A0A1M7ZJT2_9HYPH</name>
<reference evidence="9 10" key="1">
    <citation type="submission" date="2016-12" db="EMBL/GenBank/DDBJ databases">
        <authorList>
            <person name="Song W.-J."/>
            <person name="Kurnit D.M."/>
        </authorList>
    </citation>
    <scope>NUCLEOTIDE SEQUENCE [LARGE SCALE GENOMIC DNA]</scope>
    <source>
        <strain evidence="9 10">DSM 19599</strain>
    </source>
</reference>
<dbReference type="SUPFAM" id="SSF50346">
    <property type="entry name" value="PRC-barrel domain"/>
    <property type="match status" value="1"/>
</dbReference>
<dbReference type="Pfam" id="PF01782">
    <property type="entry name" value="RimM"/>
    <property type="match status" value="1"/>
</dbReference>
<evidence type="ECO:0000256" key="5">
    <source>
        <dbReference type="HAMAP-Rule" id="MF_00014"/>
    </source>
</evidence>
<feature type="region of interest" description="Disordered" evidence="6">
    <location>
        <begin position="163"/>
        <end position="199"/>
    </location>
</feature>
<keyword evidence="4 5" id="KW-0143">Chaperone</keyword>
<dbReference type="EMBL" id="FRXO01000003">
    <property type="protein sequence ID" value="SHO65153.1"/>
    <property type="molecule type" value="Genomic_DNA"/>
</dbReference>
<feature type="compositionally biased region" description="Basic and acidic residues" evidence="6">
    <location>
        <begin position="172"/>
        <end position="187"/>
    </location>
</feature>
<dbReference type="OrthoDB" id="9788191at2"/>
<dbReference type="GO" id="GO:0005737">
    <property type="term" value="C:cytoplasm"/>
    <property type="evidence" value="ECO:0007669"/>
    <property type="project" value="UniProtKB-SubCell"/>
</dbReference>
<dbReference type="RefSeq" id="WP_073628044.1">
    <property type="nucleotide sequence ID" value="NZ_FRXO01000003.1"/>
</dbReference>
<feature type="compositionally biased region" description="Gly residues" evidence="6">
    <location>
        <begin position="189"/>
        <end position="199"/>
    </location>
</feature>
<keyword evidence="3 5" id="KW-0698">rRNA processing</keyword>
<gene>
    <name evidence="5" type="primary">rimM</name>
    <name evidence="9" type="ORF">SAMN02745172_01992</name>
</gene>
<feature type="domain" description="Ribosome maturation factor RimM PRC barrel" evidence="8">
    <location>
        <begin position="100"/>
        <end position="167"/>
    </location>
</feature>
<dbReference type="AlphaFoldDB" id="A0A1M7ZJT2"/>
<accession>A0A1M7ZJT2</accession>
<sequence length="199" mass="21172">MTEDDRILIARIGAAHGVRGEVRLIAFGDDPDALMDYGTLATRDGRVFELRGLKMVGDRLIARFKGIADRNAAETLTNLDLYVSRADLPETEDEDTFYHADLIGLDAVTEAGERIGTVIAVPNYGAGDLVEIAPPRGASILLPFTKDAVPVIDLAGRRMVVAPPEGLLGGKPGEDGPRLEEGGESDRTGTGGDGTETER</sequence>
<evidence type="ECO:0000256" key="3">
    <source>
        <dbReference type="ARBA" id="ARBA00022552"/>
    </source>
</evidence>
<evidence type="ECO:0000256" key="4">
    <source>
        <dbReference type="ARBA" id="ARBA00023186"/>
    </source>
</evidence>
<dbReference type="PANTHER" id="PTHR33692">
    <property type="entry name" value="RIBOSOME MATURATION FACTOR RIMM"/>
    <property type="match status" value="1"/>
</dbReference>
<evidence type="ECO:0000313" key="10">
    <source>
        <dbReference type="Proteomes" id="UP000186406"/>
    </source>
</evidence>
<evidence type="ECO:0000313" key="9">
    <source>
        <dbReference type="EMBL" id="SHO65153.1"/>
    </source>
</evidence>
<dbReference type="GO" id="GO:0043022">
    <property type="term" value="F:ribosome binding"/>
    <property type="evidence" value="ECO:0007669"/>
    <property type="project" value="InterPro"/>
</dbReference>
<protein>
    <recommendedName>
        <fullName evidence="5">Ribosome maturation factor RimM</fullName>
    </recommendedName>
</protein>
<dbReference type="GO" id="GO:0006364">
    <property type="term" value="P:rRNA processing"/>
    <property type="evidence" value="ECO:0007669"/>
    <property type="project" value="UniProtKB-UniRule"/>
</dbReference>
<evidence type="ECO:0000256" key="1">
    <source>
        <dbReference type="ARBA" id="ARBA00022490"/>
    </source>
</evidence>
<evidence type="ECO:0000259" key="8">
    <source>
        <dbReference type="Pfam" id="PF24986"/>
    </source>
</evidence>
<dbReference type="InterPro" id="IPR056792">
    <property type="entry name" value="PRC_RimM"/>
</dbReference>
<dbReference type="InterPro" id="IPR011033">
    <property type="entry name" value="PRC_barrel-like_sf"/>
</dbReference>
<dbReference type="InterPro" id="IPR036976">
    <property type="entry name" value="RimM_N_sf"/>
</dbReference>